<dbReference type="PANTHER" id="PTHR45782">
    <property type="entry name" value="MITOCHONDRIAL RIBOSOME-ASSOCIATED GTPASE 1"/>
    <property type="match status" value="1"/>
</dbReference>
<reference evidence="6" key="1">
    <citation type="journal article" date="2014" name="Int. J. Syst. Evol. Microbiol.">
        <title>Complete genome sequence of Corynebacterium casei LMG S-19264T (=DSM 44701T), isolated from a smear-ripened cheese.</title>
        <authorList>
            <consortium name="US DOE Joint Genome Institute (JGI-PGF)"/>
            <person name="Walter F."/>
            <person name="Albersmeier A."/>
            <person name="Kalinowski J."/>
            <person name="Ruckert C."/>
        </authorList>
    </citation>
    <scope>NUCLEOTIDE SEQUENCE</scope>
    <source>
        <strain evidence="6">KCTC 32501</strain>
    </source>
</reference>
<dbReference type="Gene3D" id="3.40.50.300">
    <property type="entry name" value="P-loop containing nucleotide triphosphate hydrolases"/>
    <property type="match status" value="1"/>
</dbReference>
<keyword evidence="2 3" id="KW-0342">GTP-binding</keyword>
<feature type="domain" description="CP-type G" evidence="5">
    <location>
        <begin position="15"/>
        <end position="174"/>
    </location>
</feature>
<dbReference type="InterPro" id="IPR027417">
    <property type="entry name" value="P-loop_NTPase"/>
</dbReference>
<dbReference type="InterPro" id="IPR019991">
    <property type="entry name" value="GTP-bd_ribosome_bgen"/>
</dbReference>
<comment type="similarity">
    <text evidence="3">Belongs to the TRAFAC class YlqF/YawG GTPase family. MTG1 subfamily.</text>
</comment>
<evidence type="ECO:0000313" key="6">
    <source>
        <dbReference type="EMBL" id="GHA64298.1"/>
    </source>
</evidence>
<proteinExistence type="inferred from homology"/>
<dbReference type="GO" id="GO:0005737">
    <property type="term" value="C:cytoplasm"/>
    <property type="evidence" value="ECO:0007669"/>
    <property type="project" value="UniProtKB-SubCell"/>
</dbReference>
<feature type="binding site" evidence="4">
    <location>
        <begin position="60"/>
        <end position="63"/>
    </location>
    <ligand>
        <name>GTP</name>
        <dbReference type="ChEBI" id="CHEBI:37565"/>
    </ligand>
</feature>
<evidence type="ECO:0000313" key="7">
    <source>
        <dbReference type="Proteomes" id="UP000614287"/>
    </source>
</evidence>
<dbReference type="EMBL" id="BMZG01000001">
    <property type="protein sequence ID" value="GHA64298.1"/>
    <property type="molecule type" value="Genomic_DNA"/>
</dbReference>
<keyword evidence="3" id="KW-0963">Cytoplasm</keyword>
<dbReference type="NCBIfam" id="TIGR03596">
    <property type="entry name" value="GTPase_YlqF"/>
    <property type="match status" value="1"/>
</dbReference>
<comment type="subcellular location">
    <subcellularLocation>
        <location evidence="3">Cytoplasm</location>
    </subcellularLocation>
</comment>
<evidence type="ECO:0000256" key="3">
    <source>
        <dbReference type="PIRNR" id="PIRNR006230"/>
    </source>
</evidence>
<dbReference type="RefSeq" id="WP_189490212.1">
    <property type="nucleotide sequence ID" value="NZ_BMZG01000001.1"/>
</dbReference>
<evidence type="ECO:0000256" key="1">
    <source>
        <dbReference type="ARBA" id="ARBA00022741"/>
    </source>
</evidence>
<sequence>MSIQWFPGHMHKARKEIADRLKMVDVIVEVVDARLPYSSENPLLAPMGSFRNRPCLKVLNKSDLADPAKTQEWLAYYQSQPNVTAMVFVGNNRPDVKRLMKTIQSLAPHRDGAEKPLRIMAAGIPNVGKSTLINALAGRKIAKVGDEPAVTKQQQYIELPNGTQLYDTPGFLWPKIADPASGYRLAMSGAIGKNVIDFEDIAIYAAEYLSVAYPEQLKTRYKLTELPEKPEDILLAIAKKRGYVKTGGVVDMQKTSELLIVEMRSGMLGRVSFETPKDIVVVVPDDEQLLDEGDAVIK</sequence>
<reference evidence="6" key="2">
    <citation type="submission" date="2020-09" db="EMBL/GenBank/DDBJ databases">
        <authorList>
            <person name="Sun Q."/>
            <person name="Kim S."/>
        </authorList>
    </citation>
    <scope>NUCLEOTIDE SEQUENCE</scope>
    <source>
        <strain evidence="6">KCTC 32501</strain>
    </source>
</reference>
<dbReference type="InterPro" id="IPR030378">
    <property type="entry name" value="G_CP_dom"/>
</dbReference>
<comment type="function">
    <text evidence="3">Required for a late step of 50S ribosomal subunit assembly. Has GTPase activity.</text>
</comment>
<gene>
    <name evidence="6" type="ORF">GCM10009007_00790</name>
</gene>
<evidence type="ECO:0000256" key="2">
    <source>
        <dbReference type="ARBA" id="ARBA00023134"/>
    </source>
</evidence>
<feature type="binding site" evidence="4">
    <location>
        <position position="170"/>
    </location>
    <ligand>
        <name>GTP</name>
        <dbReference type="ChEBI" id="CHEBI:37565"/>
    </ligand>
</feature>
<dbReference type="InterPro" id="IPR016478">
    <property type="entry name" value="GTPase_MTG1"/>
</dbReference>
<dbReference type="SUPFAM" id="SSF52540">
    <property type="entry name" value="P-loop containing nucleoside triphosphate hydrolases"/>
    <property type="match status" value="1"/>
</dbReference>
<dbReference type="PIRSF" id="PIRSF006230">
    <property type="entry name" value="MG442"/>
    <property type="match status" value="1"/>
</dbReference>
<accession>A0A8J3FXF0</accession>
<dbReference type="GO" id="GO:0006412">
    <property type="term" value="P:translation"/>
    <property type="evidence" value="ECO:0007669"/>
    <property type="project" value="TreeGrafter"/>
</dbReference>
<dbReference type="InterPro" id="IPR023179">
    <property type="entry name" value="GTP-bd_ortho_bundle_sf"/>
</dbReference>
<dbReference type="GO" id="GO:0003924">
    <property type="term" value="F:GTPase activity"/>
    <property type="evidence" value="ECO:0007669"/>
    <property type="project" value="TreeGrafter"/>
</dbReference>
<dbReference type="Gene3D" id="1.10.1580.10">
    <property type="match status" value="1"/>
</dbReference>
<dbReference type="InterPro" id="IPR006073">
    <property type="entry name" value="GTP-bd"/>
</dbReference>
<dbReference type="PANTHER" id="PTHR45782:SF4">
    <property type="entry name" value="MITOCHONDRIAL RIBOSOME-ASSOCIATED GTPASE 1"/>
    <property type="match status" value="1"/>
</dbReference>
<dbReference type="Proteomes" id="UP000614287">
    <property type="component" value="Unassembled WGS sequence"/>
</dbReference>
<dbReference type="Pfam" id="PF01926">
    <property type="entry name" value="MMR_HSR1"/>
    <property type="match status" value="1"/>
</dbReference>
<dbReference type="AlphaFoldDB" id="A0A8J3FXF0"/>
<name>A0A8J3FXF0_9BURK</name>
<dbReference type="PROSITE" id="PS51721">
    <property type="entry name" value="G_CP"/>
    <property type="match status" value="1"/>
</dbReference>
<comment type="caution">
    <text evidence="6">The sequence shown here is derived from an EMBL/GenBank/DDBJ whole genome shotgun (WGS) entry which is preliminary data.</text>
</comment>
<dbReference type="GO" id="GO:0005525">
    <property type="term" value="F:GTP binding"/>
    <property type="evidence" value="ECO:0007669"/>
    <property type="project" value="UniProtKB-KW"/>
</dbReference>
<protein>
    <recommendedName>
        <fullName evidence="3">Ribosome biogenesis GTPase A</fullName>
    </recommendedName>
</protein>
<organism evidence="6 7">
    <name type="scientific">Formosimonas limnophila</name>
    <dbReference type="NCBI Taxonomy" id="1384487"/>
    <lineage>
        <taxon>Bacteria</taxon>
        <taxon>Pseudomonadati</taxon>
        <taxon>Pseudomonadota</taxon>
        <taxon>Betaproteobacteria</taxon>
        <taxon>Burkholderiales</taxon>
        <taxon>Burkholderiaceae</taxon>
        <taxon>Formosimonas</taxon>
    </lineage>
</organism>
<evidence type="ECO:0000259" key="5">
    <source>
        <dbReference type="PROSITE" id="PS51721"/>
    </source>
</evidence>
<keyword evidence="1 3" id="KW-0547">Nucleotide-binding</keyword>
<dbReference type="CDD" id="cd01856">
    <property type="entry name" value="YlqF"/>
    <property type="match status" value="1"/>
</dbReference>
<evidence type="ECO:0000256" key="4">
    <source>
        <dbReference type="PIRSR" id="PIRSR006230-1"/>
    </source>
</evidence>
<keyword evidence="7" id="KW-1185">Reference proteome</keyword>
<feature type="binding site" evidence="4">
    <location>
        <begin position="126"/>
        <end position="131"/>
    </location>
    <ligand>
        <name>GTP</name>
        <dbReference type="ChEBI" id="CHEBI:37565"/>
    </ligand>
</feature>